<gene>
    <name evidence="2" type="ORF">SAMN04488099_102109</name>
</gene>
<dbReference type="GO" id="GO:0016491">
    <property type="term" value="F:oxidoreductase activity"/>
    <property type="evidence" value="ECO:0007669"/>
    <property type="project" value="InterPro"/>
</dbReference>
<dbReference type="AlphaFoldDB" id="A0A1H7GCA8"/>
<proteinExistence type="predicted"/>
<evidence type="ECO:0000259" key="1">
    <source>
        <dbReference type="Pfam" id="PF03358"/>
    </source>
</evidence>
<dbReference type="Gene3D" id="3.40.50.360">
    <property type="match status" value="1"/>
</dbReference>
<dbReference type="EMBL" id="FNZU01000002">
    <property type="protein sequence ID" value="SEK35097.1"/>
    <property type="molecule type" value="Genomic_DNA"/>
</dbReference>
<dbReference type="STRING" id="426702.SAMN04488099_102109"/>
<keyword evidence="3" id="KW-1185">Reference proteome</keyword>
<accession>A0A1H7GCA8</accession>
<protein>
    <submittedName>
        <fullName evidence="2">NADPH-dependent FMN reductase</fullName>
    </submittedName>
</protein>
<name>A0A1H7GCA8_9LACT</name>
<dbReference type="InterPro" id="IPR005025">
    <property type="entry name" value="FMN_Rdtase-like_dom"/>
</dbReference>
<evidence type="ECO:0000313" key="2">
    <source>
        <dbReference type="EMBL" id="SEK35097.1"/>
    </source>
</evidence>
<evidence type="ECO:0000313" key="3">
    <source>
        <dbReference type="Proteomes" id="UP000199081"/>
    </source>
</evidence>
<feature type="domain" description="NADPH-dependent FMN reductase-like" evidence="1">
    <location>
        <begin position="1"/>
        <end position="51"/>
    </location>
</feature>
<dbReference type="Pfam" id="PF03358">
    <property type="entry name" value="FMN_red"/>
    <property type="match status" value="1"/>
</dbReference>
<dbReference type="InterPro" id="IPR029039">
    <property type="entry name" value="Flavoprotein-like_sf"/>
</dbReference>
<dbReference type="SUPFAM" id="SSF52218">
    <property type="entry name" value="Flavoproteins"/>
    <property type="match status" value="1"/>
</dbReference>
<dbReference type="Proteomes" id="UP000199081">
    <property type="component" value="Unassembled WGS sequence"/>
</dbReference>
<sequence>MKIGVVTGSIRPNRVNKGVADWVLTIAEEYGGVDYGLIDIKSFDLPLFEKPVAPA</sequence>
<organism evidence="2 3">
    <name type="scientific">Alkalibacterium pelagium</name>
    <dbReference type="NCBI Taxonomy" id="426702"/>
    <lineage>
        <taxon>Bacteria</taxon>
        <taxon>Bacillati</taxon>
        <taxon>Bacillota</taxon>
        <taxon>Bacilli</taxon>
        <taxon>Lactobacillales</taxon>
        <taxon>Carnobacteriaceae</taxon>
        <taxon>Alkalibacterium</taxon>
    </lineage>
</organism>
<reference evidence="3" key="1">
    <citation type="submission" date="2016-10" db="EMBL/GenBank/DDBJ databases">
        <authorList>
            <person name="Varghese N."/>
            <person name="Submissions S."/>
        </authorList>
    </citation>
    <scope>NUCLEOTIDE SEQUENCE [LARGE SCALE GENOMIC DNA]</scope>
    <source>
        <strain evidence="3">DSM 19183</strain>
    </source>
</reference>